<keyword evidence="3" id="KW-0732">Signal</keyword>
<evidence type="ECO:0000313" key="10">
    <source>
        <dbReference type="RefSeq" id="XP_014672101.1"/>
    </source>
</evidence>
<dbReference type="PRINTS" id="PR00255">
    <property type="entry name" value="NATPEPTIDER"/>
</dbReference>
<evidence type="ECO:0000256" key="6">
    <source>
        <dbReference type="ARBA" id="ARBA00023170"/>
    </source>
</evidence>
<keyword evidence="5" id="KW-0472">Membrane</keyword>
<feature type="domain" description="Receptor ligand binding region" evidence="8">
    <location>
        <begin position="57"/>
        <end position="395"/>
    </location>
</feature>
<evidence type="ECO:0000259" key="8">
    <source>
        <dbReference type="Pfam" id="PF01094"/>
    </source>
</evidence>
<evidence type="ECO:0000256" key="5">
    <source>
        <dbReference type="ARBA" id="ARBA00023136"/>
    </source>
</evidence>
<dbReference type="Gene3D" id="3.40.50.2300">
    <property type="match status" value="2"/>
</dbReference>
<organism evidence="9 10">
    <name type="scientific">Priapulus caudatus</name>
    <name type="common">Priapulid worm</name>
    <dbReference type="NCBI Taxonomy" id="37621"/>
    <lineage>
        <taxon>Eukaryota</taxon>
        <taxon>Metazoa</taxon>
        <taxon>Ecdysozoa</taxon>
        <taxon>Scalidophora</taxon>
        <taxon>Priapulida</taxon>
        <taxon>Priapulimorpha</taxon>
        <taxon>Priapulimorphida</taxon>
        <taxon>Priapulidae</taxon>
        <taxon>Priapulus</taxon>
    </lineage>
</organism>
<dbReference type="Pfam" id="PF01094">
    <property type="entry name" value="ANF_receptor"/>
    <property type="match status" value="1"/>
</dbReference>
<evidence type="ECO:0000256" key="2">
    <source>
        <dbReference type="ARBA" id="ARBA00022692"/>
    </source>
</evidence>
<sequence>MATRRSLRADLCTTKLLASLGIPLLLQLSACVFANDTVTLAVLLPVSGARPIGRTVGSAVAIAVDDINADASLLPRTRLRFVWSDTKCDETQGLARVVEFLTGDVRVDAFIGPGCDDVCQSAGLLAAHWNVPMVSWGCTSSALTAGDRYPTFARTVGTLTLAAPMVTAILKHWRWRNACILTSTNVNWERAAKAIKFNLEENRIHVRFYESFEPGASERERHARMVETTKSQCRITIICADAGDVRSILMNALKLDMLSSSDYVFITFELSAEAHVAANSWMGKFDPPETDPDAFFAFKGLLNINIGSLQTEEYKAFKEKVRQRMADPPFEMRIPKKNQVGTQDALLYDAVKLYALALHDHLQFGGTPLDGMSGPIFIDAQGNRAPDYVLQNFKDDFYAFAFYRHSDGTLMVNKSYVVIFPGGGTIVPEDHPPCGWNNEFCVELMGNLDI</sequence>
<evidence type="ECO:0000313" key="9">
    <source>
        <dbReference type="Proteomes" id="UP000695022"/>
    </source>
</evidence>
<comment type="subcellular location">
    <subcellularLocation>
        <location evidence="1">Membrane</location>
        <topology evidence="1">Single-pass type I membrane protein</topology>
    </subcellularLocation>
</comment>
<gene>
    <name evidence="10" type="primary">LOC106812682</name>
</gene>
<dbReference type="GeneID" id="106812682"/>
<dbReference type="PANTHER" id="PTHR44755:SF8">
    <property type="entry name" value="RECEPTOR LIGAND BINDING REGION DOMAIN-CONTAINING PROTEIN"/>
    <property type="match status" value="1"/>
</dbReference>
<reference evidence="10" key="1">
    <citation type="submission" date="2025-08" db="UniProtKB">
        <authorList>
            <consortium name="RefSeq"/>
        </authorList>
    </citation>
    <scope>IDENTIFICATION</scope>
</reference>
<keyword evidence="6" id="KW-0675">Receptor</keyword>
<dbReference type="InterPro" id="IPR001828">
    <property type="entry name" value="ANF_lig-bd_rcpt"/>
</dbReference>
<proteinExistence type="predicted"/>
<dbReference type="InterPro" id="IPR052612">
    <property type="entry name" value="ANP_Clearance_Receptor"/>
</dbReference>
<dbReference type="SUPFAM" id="SSF53822">
    <property type="entry name" value="Periplasmic binding protein-like I"/>
    <property type="match status" value="1"/>
</dbReference>
<name>A0ABM1EIT0_PRICU</name>
<keyword evidence="9" id="KW-1185">Reference proteome</keyword>
<dbReference type="InterPro" id="IPR001170">
    <property type="entry name" value="ANPR/GUC"/>
</dbReference>
<protein>
    <submittedName>
        <fullName evidence="10">Gamma-aminobutyric acid type B receptor subunit 1-like</fullName>
    </submittedName>
</protein>
<keyword evidence="2" id="KW-0812">Transmembrane</keyword>
<dbReference type="Proteomes" id="UP000695022">
    <property type="component" value="Unplaced"/>
</dbReference>
<keyword evidence="7" id="KW-0325">Glycoprotein</keyword>
<dbReference type="InterPro" id="IPR028082">
    <property type="entry name" value="Peripla_BP_I"/>
</dbReference>
<dbReference type="CDD" id="cd06352">
    <property type="entry name" value="PBP1_NPR_GC-like"/>
    <property type="match status" value="1"/>
</dbReference>
<dbReference type="RefSeq" id="XP_014672101.1">
    <property type="nucleotide sequence ID" value="XM_014816615.1"/>
</dbReference>
<dbReference type="PANTHER" id="PTHR44755">
    <property type="entry name" value="NATRIURETIC PEPTIDE RECEPTOR 3-RELATED"/>
    <property type="match status" value="1"/>
</dbReference>
<evidence type="ECO:0000256" key="1">
    <source>
        <dbReference type="ARBA" id="ARBA00004479"/>
    </source>
</evidence>
<keyword evidence="4" id="KW-1133">Transmembrane helix</keyword>
<evidence type="ECO:0000256" key="4">
    <source>
        <dbReference type="ARBA" id="ARBA00022989"/>
    </source>
</evidence>
<evidence type="ECO:0000256" key="3">
    <source>
        <dbReference type="ARBA" id="ARBA00022729"/>
    </source>
</evidence>
<accession>A0ABM1EIT0</accession>
<evidence type="ECO:0000256" key="7">
    <source>
        <dbReference type="ARBA" id="ARBA00023180"/>
    </source>
</evidence>